<gene>
    <name evidence="1" type="ORF">BLA29_014082</name>
</gene>
<dbReference type="EMBL" id="MUJZ01021081">
    <property type="protein sequence ID" value="OTF79848.1"/>
    <property type="molecule type" value="Genomic_DNA"/>
</dbReference>
<sequence>MNRLRQLQRLLLLPSQMLMRMDLYYYYLME</sequence>
<evidence type="ECO:0000313" key="1">
    <source>
        <dbReference type="EMBL" id="OTF79848.1"/>
    </source>
</evidence>
<protein>
    <submittedName>
        <fullName evidence="1">Uncharacterized protein</fullName>
    </submittedName>
</protein>
<accession>A0A1Y3BIX1</accession>
<organism evidence="1 2">
    <name type="scientific">Euroglyphus maynei</name>
    <name type="common">Mayne's house dust mite</name>
    <dbReference type="NCBI Taxonomy" id="6958"/>
    <lineage>
        <taxon>Eukaryota</taxon>
        <taxon>Metazoa</taxon>
        <taxon>Ecdysozoa</taxon>
        <taxon>Arthropoda</taxon>
        <taxon>Chelicerata</taxon>
        <taxon>Arachnida</taxon>
        <taxon>Acari</taxon>
        <taxon>Acariformes</taxon>
        <taxon>Sarcoptiformes</taxon>
        <taxon>Astigmata</taxon>
        <taxon>Psoroptidia</taxon>
        <taxon>Analgoidea</taxon>
        <taxon>Pyroglyphidae</taxon>
        <taxon>Pyroglyphinae</taxon>
        <taxon>Euroglyphus</taxon>
    </lineage>
</organism>
<reference evidence="1 2" key="1">
    <citation type="submission" date="2017-03" db="EMBL/GenBank/DDBJ databases">
        <title>Genome Survey of Euroglyphus maynei.</title>
        <authorList>
            <person name="Arlian L.G."/>
            <person name="Morgan M.S."/>
            <person name="Rider S.D."/>
        </authorList>
    </citation>
    <scope>NUCLEOTIDE SEQUENCE [LARGE SCALE GENOMIC DNA]</scope>
    <source>
        <strain evidence="1">Arlian Lab</strain>
        <tissue evidence="1">Whole body</tissue>
    </source>
</reference>
<comment type="caution">
    <text evidence="1">The sequence shown here is derived from an EMBL/GenBank/DDBJ whole genome shotgun (WGS) entry which is preliminary data.</text>
</comment>
<dbReference type="AlphaFoldDB" id="A0A1Y3BIX1"/>
<evidence type="ECO:0000313" key="2">
    <source>
        <dbReference type="Proteomes" id="UP000194236"/>
    </source>
</evidence>
<dbReference type="Proteomes" id="UP000194236">
    <property type="component" value="Unassembled WGS sequence"/>
</dbReference>
<name>A0A1Y3BIX1_EURMA</name>
<proteinExistence type="predicted"/>
<keyword evidence="2" id="KW-1185">Reference proteome</keyword>